<dbReference type="Pfam" id="PF08352">
    <property type="entry name" value="oligo_HPY"/>
    <property type="match status" value="2"/>
</dbReference>
<dbReference type="GO" id="GO:0005886">
    <property type="term" value="C:plasma membrane"/>
    <property type="evidence" value="ECO:0007669"/>
    <property type="project" value="UniProtKB-SubCell"/>
</dbReference>
<evidence type="ECO:0000313" key="11">
    <source>
        <dbReference type="EMBL" id="MCT8973726.1"/>
    </source>
</evidence>
<dbReference type="PANTHER" id="PTHR43297">
    <property type="entry name" value="OLIGOPEPTIDE TRANSPORT ATP-BINDING PROTEIN APPD"/>
    <property type="match status" value="1"/>
</dbReference>
<evidence type="ECO:0000256" key="5">
    <source>
        <dbReference type="ARBA" id="ARBA00022519"/>
    </source>
</evidence>
<dbReference type="AlphaFoldDB" id="A0AAW5R4W0"/>
<evidence type="ECO:0000256" key="8">
    <source>
        <dbReference type="ARBA" id="ARBA00022967"/>
    </source>
</evidence>
<dbReference type="PANTHER" id="PTHR43297:SF14">
    <property type="entry name" value="ATPASE AAA-TYPE CORE DOMAIN-CONTAINING PROTEIN"/>
    <property type="match status" value="1"/>
</dbReference>
<dbReference type="GO" id="GO:0055085">
    <property type="term" value="P:transmembrane transport"/>
    <property type="evidence" value="ECO:0007669"/>
    <property type="project" value="UniProtKB-ARBA"/>
</dbReference>
<keyword evidence="12" id="KW-1185">Reference proteome</keyword>
<evidence type="ECO:0000256" key="4">
    <source>
        <dbReference type="ARBA" id="ARBA00022475"/>
    </source>
</evidence>
<dbReference type="GO" id="GO:0005524">
    <property type="term" value="F:ATP binding"/>
    <property type="evidence" value="ECO:0007669"/>
    <property type="project" value="UniProtKB-KW"/>
</dbReference>
<dbReference type="EMBL" id="JALIDZ010000008">
    <property type="protein sequence ID" value="MCT8973726.1"/>
    <property type="molecule type" value="Genomic_DNA"/>
</dbReference>
<dbReference type="NCBIfam" id="TIGR01727">
    <property type="entry name" value="oligo_HPY"/>
    <property type="match status" value="1"/>
</dbReference>
<proteinExistence type="inferred from homology"/>
<protein>
    <submittedName>
        <fullName evidence="11">ABC transporter ATP-binding protein</fullName>
    </submittedName>
</protein>
<comment type="similarity">
    <text evidence="2">Belongs to the ABC transporter superfamily.</text>
</comment>
<dbReference type="InterPro" id="IPR050388">
    <property type="entry name" value="ABC_Ni/Peptide_Import"/>
</dbReference>
<keyword evidence="9" id="KW-0472">Membrane</keyword>
<dbReference type="Proteomes" id="UP001320898">
    <property type="component" value="Unassembled WGS sequence"/>
</dbReference>
<comment type="subcellular location">
    <subcellularLocation>
        <location evidence="1">Cell inner membrane</location>
        <topology evidence="1">Peripheral membrane protein</topology>
    </subcellularLocation>
</comment>
<evidence type="ECO:0000256" key="2">
    <source>
        <dbReference type="ARBA" id="ARBA00005417"/>
    </source>
</evidence>
<feature type="domain" description="ABC transporter" evidence="10">
    <location>
        <begin position="348"/>
        <end position="593"/>
    </location>
</feature>
<accession>A0AAW5R4W0</accession>
<keyword evidence="4" id="KW-1003">Cell membrane</keyword>
<evidence type="ECO:0000256" key="3">
    <source>
        <dbReference type="ARBA" id="ARBA00022448"/>
    </source>
</evidence>
<gene>
    <name evidence="11" type="ORF">MUB46_17820</name>
</gene>
<evidence type="ECO:0000259" key="10">
    <source>
        <dbReference type="PROSITE" id="PS50893"/>
    </source>
</evidence>
<dbReference type="Gene3D" id="3.40.50.300">
    <property type="entry name" value="P-loop containing nucleotide triphosphate hydrolases"/>
    <property type="match status" value="2"/>
</dbReference>
<dbReference type="InterPro" id="IPR003439">
    <property type="entry name" value="ABC_transporter-like_ATP-bd"/>
</dbReference>
<dbReference type="CDD" id="cd03257">
    <property type="entry name" value="ABC_NikE_OppD_transporters"/>
    <property type="match status" value="2"/>
</dbReference>
<evidence type="ECO:0000256" key="9">
    <source>
        <dbReference type="ARBA" id="ARBA00023136"/>
    </source>
</evidence>
<keyword evidence="5" id="KW-0997">Cell inner membrane</keyword>
<evidence type="ECO:0000313" key="12">
    <source>
        <dbReference type="Proteomes" id="UP001320898"/>
    </source>
</evidence>
<sequence>MALLEADSLSVGLHTKDGVLDAITELSFRLERGKTLGLVGESGAGKSMIGRTIAQLLPNGFAVTKGTLSFDGEDLVTMPPARRRALLGRDIAFIPQEPLSALNPVLTIGQQMREHLHHIGGEDGRRWRDRAIAALDDVHLPDPAGLLAKYPHQLSGGMCQRVLIAMAFASRPKLLIADEPTTALDVTIQARIVALIGEMQRRDQSAVLFITHDLRLAAEICDEVMVLYAGRQAEHGPAGTLFTEPAHPYTRCLELAVPDIDGPARGLYVLPERMPGLRAIAGLTGCRFAARCPLAADDCQAREPALSEVAPGHRAACFRSGEVPTIRPPEADSAPPAVGDGVLEVAELRKDYVTRRRLIRAPIVFPAVKAASFELRDREFVGIVGESGSGKSTIARMLVGLEQPTAGRMALLGRAVAGNDRDTRAFRQSHMQIVFQDPQSALNPRRRVASIITQALEVAAEPVSAAERADIVARLLAEIGLAPETASRYPSQLSGGQKQRVNIARAICGVPRILVADEIASGLDVSVQAQLIKLLLRLREERGFSMLFISHDLAVVRHLCDRVLVMFKGEIVESGPTDDVFLNPRHDYTRTLVASVPRGASAETPAPRRLSAVQ</sequence>
<dbReference type="NCBIfam" id="NF007739">
    <property type="entry name" value="PRK10419.1"/>
    <property type="match status" value="2"/>
</dbReference>
<name>A0AAW5R4W0_9HYPH</name>
<dbReference type="PROSITE" id="PS50893">
    <property type="entry name" value="ABC_TRANSPORTER_2"/>
    <property type="match status" value="2"/>
</dbReference>
<dbReference type="InterPro" id="IPR003593">
    <property type="entry name" value="AAA+_ATPase"/>
</dbReference>
<organism evidence="11 12">
    <name type="scientific">Microbaculum marinisediminis</name>
    <dbReference type="NCBI Taxonomy" id="2931392"/>
    <lineage>
        <taxon>Bacteria</taxon>
        <taxon>Pseudomonadati</taxon>
        <taxon>Pseudomonadota</taxon>
        <taxon>Alphaproteobacteria</taxon>
        <taxon>Hyphomicrobiales</taxon>
        <taxon>Tepidamorphaceae</taxon>
        <taxon>Microbaculum</taxon>
    </lineage>
</organism>
<reference evidence="11 12" key="1">
    <citation type="submission" date="2022-04" db="EMBL/GenBank/DDBJ databases">
        <authorList>
            <person name="Ye Y.-Q."/>
            <person name="Du Z.-J."/>
        </authorList>
    </citation>
    <scope>NUCLEOTIDE SEQUENCE [LARGE SCALE GENOMIC DNA]</scope>
    <source>
        <strain evidence="11 12">A6E488</strain>
    </source>
</reference>
<dbReference type="GO" id="GO:0015833">
    <property type="term" value="P:peptide transport"/>
    <property type="evidence" value="ECO:0007669"/>
    <property type="project" value="InterPro"/>
</dbReference>
<comment type="caution">
    <text evidence="11">The sequence shown here is derived from an EMBL/GenBank/DDBJ whole genome shotgun (WGS) entry which is preliminary data.</text>
</comment>
<evidence type="ECO:0000256" key="7">
    <source>
        <dbReference type="ARBA" id="ARBA00022840"/>
    </source>
</evidence>
<dbReference type="NCBIfam" id="NF008453">
    <property type="entry name" value="PRK11308.1"/>
    <property type="match status" value="2"/>
</dbReference>
<dbReference type="InterPro" id="IPR013563">
    <property type="entry name" value="Oligopep_ABC_C"/>
</dbReference>
<dbReference type="GO" id="GO:0016887">
    <property type="term" value="F:ATP hydrolysis activity"/>
    <property type="evidence" value="ECO:0007669"/>
    <property type="project" value="InterPro"/>
</dbReference>
<dbReference type="SUPFAM" id="SSF52540">
    <property type="entry name" value="P-loop containing nucleoside triphosphate hydrolases"/>
    <property type="match status" value="2"/>
</dbReference>
<dbReference type="RefSeq" id="WP_261617306.1">
    <property type="nucleotide sequence ID" value="NZ_JALIDZ010000008.1"/>
</dbReference>
<dbReference type="Pfam" id="PF00005">
    <property type="entry name" value="ABC_tran"/>
    <property type="match status" value="2"/>
</dbReference>
<feature type="domain" description="ABC transporter" evidence="10">
    <location>
        <begin position="4"/>
        <end position="254"/>
    </location>
</feature>
<dbReference type="PROSITE" id="PS00211">
    <property type="entry name" value="ABC_TRANSPORTER_1"/>
    <property type="match status" value="2"/>
</dbReference>
<dbReference type="InterPro" id="IPR027417">
    <property type="entry name" value="P-loop_NTPase"/>
</dbReference>
<dbReference type="SMART" id="SM00382">
    <property type="entry name" value="AAA"/>
    <property type="match status" value="2"/>
</dbReference>
<keyword evidence="3" id="KW-0813">Transport</keyword>
<evidence type="ECO:0000256" key="6">
    <source>
        <dbReference type="ARBA" id="ARBA00022741"/>
    </source>
</evidence>
<dbReference type="InterPro" id="IPR017871">
    <property type="entry name" value="ABC_transporter-like_CS"/>
</dbReference>
<evidence type="ECO:0000256" key="1">
    <source>
        <dbReference type="ARBA" id="ARBA00004417"/>
    </source>
</evidence>
<keyword evidence="7 11" id="KW-0067">ATP-binding</keyword>
<keyword evidence="6" id="KW-0547">Nucleotide-binding</keyword>
<dbReference type="FunFam" id="3.40.50.300:FF:000016">
    <property type="entry name" value="Oligopeptide ABC transporter ATP-binding component"/>
    <property type="match status" value="1"/>
</dbReference>
<keyword evidence="8" id="KW-1278">Translocase</keyword>